<dbReference type="PANTHER" id="PTHR43539:SF78">
    <property type="entry name" value="FLAVIN-CONTAINING MONOOXYGENASE"/>
    <property type="match status" value="1"/>
</dbReference>
<dbReference type="Gene3D" id="3.50.50.60">
    <property type="entry name" value="FAD/NAD(P)-binding domain"/>
    <property type="match status" value="1"/>
</dbReference>
<dbReference type="eggNOG" id="COG2072">
    <property type="taxonomic scope" value="Bacteria"/>
</dbReference>
<protein>
    <submittedName>
        <fullName evidence="3">Pyridine nucleotide-disulfide oxidoreductase</fullName>
    </submittedName>
</protein>
<dbReference type="GO" id="GO:0004497">
    <property type="term" value="F:monooxygenase activity"/>
    <property type="evidence" value="ECO:0007669"/>
    <property type="project" value="TreeGrafter"/>
</dbReference>
<evidence type="ECO:0000313" key="3">
    <source>
        <dbReference type="EMBL" id="EWT01615.1"/>
    </source>
</evidence>
<dbReference type="SUPFAM" id="SSF51905">
    <property type="entry name" value="FAD/NAD(P)-binding domain"/>
    <property type="match status" value="2"/>
</dbReference>
<dbReference type="EMBL" id="AWSA01000019">
    <property type="protein sequence ID" value="EWT01615.1"/>
    <property type="molecule type" value="Genomic_DNA"/>
</dbReference>
<dbReference type="Pfam" id="PF13738">
    <property type="entry name" value="Pyr_redox_3"/>
    <property type="match status" value="1"/>
</dbReference>
<dbReference type="InterPro" id="IPR050982">
    <property type="entry name" value="Auxin_biosynth/cation_transpt"/>
</dbReference>
<feature type="compositionally biased region" description="Basic and acidic residues" evidence="2">
    <location>
        <begin position="223"/>
        <end position="235"/>
    </location>
</feature>
<evidence type="ECO:0000313" key="4">
    <source>
        <dbReference type="Proteomes" id="UP000019489"/>
    </source>
</evidence>
<organism evidence="3 4">
    <name type="scientific">Intrasporangium oryzae NRRL B-24470</name>
    <dbReference type="NCBI Taxonomy" id="1386089"/>
    <lineage>
        <taxon>Bacteria</taxon>
        <taxon>Bacillati</taxon>
        <taxon>Actinomycetota</taxon>
        <taxon>Actinomycetes</taxon>
        <taxon>Micrococcales</taxon>
        <taxon>Intrasporangiaceae</taxon>
        <taxon>Intrasporangium</taxon>
    </lineage>
</organism>
<name>W9G6J0_9MICO</name>
<accession>W9G6J0</accession>
<dbReference type="PATRIC" id="fig|1386089.3.peg.2065"/>
<proteinExistence type="predicted"/>
<keyword evidence="1" id="KW-0560">Oxidoreductase</keyword>
<dbReference type="Proteomes" id="UP000019489">
    <property type="component" value="Unassembled WGS sequence"/>
</dbReference>
<dbReference type="PANTHER" id="PTHR43539">
    <property type="entry name" value="FLAVIN-BINDING MONOOXYGENASE-LIKE PROTEIN (AFU_ORTHOLOGUE AFUA_4G09220)"/>
    <property type="match status" value="1"/>
</dbReference>
<comment type="caution">
    <text evidence="3">The sequence shown here is derived from an EMBL/GenBank/DDBJ whole genome shotgun (WGS) entry which is preliminary data.</text>
</comment>
<dbReference type="PRINTS" id="PR00411">
    <property type="entry name" value="PNDRDTASEI"/>
</dbReference>
<dbReference type="GO" id="GO:0050660">
    <property type="term" value="F:flavin adenine dinucleotide binding"/>
    <property type="evidence" value="ECO:0007669"/>
    <property type="project" value="TreeGrafter"/>
</dbReference>
<dbReference type="OrthoDB" id="9808049at2"/>
<dbReference type="STRING" id="1386089.N865_15095"/>
<keyword evidence="4" id="KW-1185">Reference proteome</keyword>
<dbReference type="PRINTS" id="PR00368">
    <property type="entry name" value="FADPNR"/>
</dbReference>
<dbReference type="AlphaFoldDB" id="W9G6J0"/>
<dbReference type="RefSeq" id="WP_084328129.1">
    <property type="nucleotide sequence ID" value="NZ_AWSA01000019.1"/>
</dbReference>
<feature type="region of interest" description="Disordered" evidence="2">
    <location>
        <begin position="222"/>
        <end position="247"/>
    </location>
</feature>
<reference evidence="3 4" key="1">
    <citation type="submission" date="2013-08" db="EMBL/GenBank/DDBJ databases">
        <title>Intrasporangium oryzae NRRL B-24470.</title>
        <authorList>
            <person name="Liu H."/>
            <person name="Wang G."/>
        </authorList>
    </citation>
    <scope>NUCLEOTIDE SEQUENCE [LARGE SCALE GENOMIC DNA]</scope>
    <source>
        <strain evidence="3 4">NRRL B-24470</strain>
    </source>
</reference>
<sequence length="434" mass="47094">MHIIDTVVIGAGHAGLAVSRLLAREGRDHVVLERGRVAESWLSARWDSLHLLTPTWMTRLPDWSEPVGDPDGFMSAGALAQHLEAYAASFGSPVARGTAVEEVAHRGGRYVVCTDRGSWAASHVVIATGPGSRPHLPPALEPLAGELHVVAACDYRNPDLLPAGGVLVVGASASGVQIADELRRAGREVVLSVGRHTRLPRSYRGLDVYRWIERTGRSSRTIEQVRDPRAARREPSAQLVGRGPGDAGATEVDLPALRARGVRLVGRLSDSDGRRVCFADDLETTTTDADRRMNRFLDSVDRQVDAGLLGRRGRPAERPRPLGQVRTATALHVRAERIRTVVVAAGYRQDLPWLRLSITTPEGDIRHRRGVTPAPGVYVVGQRFQHRRDSAMIDGARHDAAMVVAHLVGSSGRGPGWFRADGPDPRGGDRRELA</sequence>
<dbReference type="InterPro" id="IPR036188">
    <property type="entry name" value="FAD/NAD-bd_sf"/>
</dbReference>
<evidence type="ECO:0000256" key="2">
    <source>
        <dbReference type="SAM" id="MobiDB-lite"/>
    </source>
</evidence>
<evidence type="ECO:0000256" key="1">
    <source>
        <dbReference type="ARBA" id="ARBA00023002"/>
    </source>
</evidence>
<feature type="compositionally biased region" description="Basic and acidic residues" evidence="2">
    <location>
        <begin position="421"/>
        <end position="434"/>
    </location>
</feature>
<feature type="region of interest" description="Disordered" evidence="2">
    <location>
        <begin position="414"/>
        <end position="434"/>
    </location>
</feature>
<gene>
    <name evidence="3" type="ORF">N865_15095</name>
</gene>